<reference evidence="2" key="1">
    <citation type="submission" date="2021-10" db="EMBL/GenBank/DDBJ databases">
        <title>De novo Genome Assembly of Clathrus columnatus (Basidiomycota, Fungi) Using Illumina and Nanopore Sequence Data.</title>
        <authorList>
            <person name="Ogiso-Tanaka E."/>
            <person name="Itagaki H."/>
            <person name="Hosoya T."/>
            <person name="Hosaka K."/>
        </authorList>
    </citation>
    <scope>NUCLEOTIDE SEQUENCE</scope>
    <source>
        <strain evidence="2">MO-923</strain>
    </source>
</reference>
<evidence type="ECO:0000313" key="3">
    <source>
        <dbReference type="Proteomes" id="UP001050691"/>
    </source>
</evidence>
<dbReference type="EMBL" id="BPWL01000006">
    <property type="protein sequence ID" value="GJJ10884.1"/>
    <property type="molecule type" value="Genomic_DNA"/>
</dbReference>
<dbReference type="AlphaFoldDB" id="A0AAV5ADU1"/>
<proteinExistence type="predicted"/>
<organism evidence="2 3">
    <name type="scientific">Clathrus columnatus</name>
    <dbReference type="NCBI Taxonomy" id="1419009"/>
    <lineage>
        <taxon>Eukaryota</taxon>
        <taxon>Fungi</taxon>
        <taxon>Dikarya</taxon>
        <taxon>Basidiomycota</taxon>
        <taxon>Agaricomycotina</taxon>
        <taxon>Agaricomycetes</taxon>
        <taxon>Phallomycetidae</taxon>
        <taxon>Phallales</taxon>
        <taxon>Clathraceae</taxon>
        <taxon>Clathrus</taxon>
    </lineage>
</organism>
<evidence type="ECO:0000313" key="2">
    <source>
        <dbReference type="EMBL" id="GJJ10884.1"/>
    </source>
</evidence>
<name>A0AAV5ADU1_9AGAM</name>
<sequence length="295" mass="33890">MPESSLLSVRTFIEDRRSNRNTRRRSRFLEIVGQLVVPPRYVRIEVSLADTADEWDVYPLDSEKCRGVQYDKYYFVIARKEVSDAIPKSDVVLNPWLYPLTIDAGTSKYKHTSSPITTPVPSRPRVLKKTRKKANNVSGKDSFVVINKEEINLSSDMKLTTPLNSSPSLLVPGRPTPKHHRVLVKKRPLPRPNKPRQIEKSYSSDKPYQSTLSGSLLSVITGFRKDIWADPEVTGEYISFLPSLKETKDRNEIFRRQGVVRGYPKRAIPPYRESAFGPLKKKNKWSFWLFGEAKL</sequence>
<protein>
    <submittedName>
        <fullName evidence="2">Uncharacterized protein</fullName>
    </submittedName>
</protein>
<keyword evidence="3" id="KW-1185">Reference proteome</keyword>
<feature type="region of interest" description="Disordered" evidence="1">
    <location>
        <begin position="164"/>
        <end position="209"/>
    </location>
</feature>
<comment type="caution">
    <text evidence="2">The sequence shown here is derived from an EMBL/GenBank/DDBJ whole genome shotgun (WGS) entry which is preliminary data.</text>
</comment>
<feature type="compositionally biased region" description="Basic residues" evidence="1">
    <location>
        <begin position="176"/>
        <end position="189"/>
    </location>
</feature>
<dbReference type="Proteomes" id="UP001050691">
    <property type="component" value="Unassembled WGS sequence"/>
</dbReference>
<accession>A0AAV5ADU1</accession>
<gene>
    <name evidence="2" type="ORF">Clacol_005112</name>
</gene>
<evidence type="ECO:0000256" key="1">
    <source>
        <dbReference type="SAM" id="MobiDB-lite"/>
    </source>
</evidence>